<gene>
    <name evidence="2" type="ORF">GCM10007894_27440</name>
</gene>
<evidence type="ECO:0000256" key="1">
    <source>
        <dbReference type="SAM" id="Phobius"/>
    </source>
</evidence>
<proteinExistence type="predicted"/>
<comment type="caution">
    <text evidence="2">The sequence shown here is derived from an EMBL/GenBank/DDBJ whole genome shotgun (WGS) entry which is preliminary data.</text>
</comment>
<feature type="transmembrane region" description="Helical" evidence="1">
    <location>
        <begin position="236"/>
        <end position="255"/>
    </location>
</feature>
<dbReference type="AlphaFoldDB" id="A0AA37WXX1"/>
<dbReference type="InterPro" id="IPR010266">
    <property type="entry name" value="NnrS"/>
</dbReference>
<keyword evidence="1" id="KW-1133">Transmembrane helix</keyword>
<reference evidence="2 3" key="1">
    <citation type="journal article" date="2014" name="Int. J. Syst. Evol. Microbiol.">
        <title>Complete genome sequence of Corynebacterium casei LMG S-19264T (=DSM 44701T), isolated from a smear-ripened cheese.</title>
        <authorList>
            <consortium name="US DOE Joint Genome Institute (JGI-PGF)"/>
            <person name="Walter F."/>
            <person name="Albersmeier A."/>
            <person name="Kalinowski J."/>
            <person name="Ruckert C."/>
        </authorList>
    </citation>
    <scope>NUCLEOTIDE SEQUENCE [LARGE SCALE GENOMIC DNA]</scope>
    <source>
        <strain evidence="2 3">NBRC 112785</strain>
    </source>
</reference>
<feature type="transmembrane region" description="Helical" evidence="1">
    <location>
        <begin position="172"/>
        <end position="190"/>
    </location>
</feature>
<keyword evidence="1" id="KW-0812">Transmembrane</keyword>
<feature type="transmembrane region" description="Helical" evidence="1">
    <location>
        <begin position="38"/>
        <end position="67"/>
    </location>
</feature>
<dbReference type="Proteomes" id="UP001157439">
    <property type="component" value="Unassembled WGS sequence"/>
</dbReference>
<sequence>MAIVAGFLLSAVQTWTGQKSLSGTKLCMLFSCWAGARIGLLLSSVIPIWVPALFDTLFLGTLSVVMFKLVYRVKQWHNIGFSLMLLVALLINAYSYKTLFEKDFVTSFRLWEGMLWWLALLITIVGGRVIPFFTAMRLKIDKPVPLPWIEKPTIALMVLLVLQILFRPMPEAALPYLFGVTGLMQLLRLSRWNGHRSLREPMLWSLHLAYLFIPTTLILMAIFYDNPLVSRQLLHLFAVGTLAGLCLSMMSRVSLGHTSRNVYQGPSMAPAFLALAVAALFRAILPITDPANTQLWHWLAGTFWVLGFLLFVWHYFPMLTQPRVDGRPG</sequence>
<dbReference type="Pfam" id="PF05940">
    <property type="entry name" value="NnrS"/>
    <property type="match status" value="1"/>
</dbReference>
<keyword evidence="1" id="KW-0472">Membrane</keyword>
<keyword evidence="3" id="KW-1185">Reference proteome</keyword>
<accession>A0AA37WXX1</accession>
<evidence type="ECO:0000313" key="2">
    <source>
        <dbReference type="EMBL" id="GLS84767.1"/>
    </source>
</evidence>
<feature type="transmembrane region" description="Helical" evidence="1">
    <location>
        <begin position="202"/>
        <end position="224"/>
    </location>
</feature>
<feature type="transmembrane region" description="Helical" evidence="1">
    <location>
        <begin position="267"/>
        <end position="284"/>
    </location>
</feature>
<feature type="transmembrane region" description="Helical" evidence="1">
    <location>
        <begin position="79"/>
        <end position="96"/>
    </location>
</feature>
<evidence type="ECO:0000313" key="3">
    <source>
        <dbReference type="Proteomes" id="UP001157439"/>
    </source>
</evidence>
<feature type="transmembrane region" description="Helical" evidence="1">
    <location>
        <begin position="296"/>
        <end position="316"/>
    </location>
</feature>
<protein>
    <submittedName>
        <fullName evidence="2">Short-chain dehydrogenase</fullName>
    </submittedName>
</protein>
<organism evidence="2 3">
    <name type="scientific">Paraferrimonas haliotis</name>
    <dbReference type="NCBI Taxonomy" id="2013866"/>
    <lineage>
        <taxon>Bacteria</taxon>
        <taxon>Pseudomonadati</taxon>
        <taxon>Pseudomonadota</taxon>
        <taxon>Gammaproteobacteria</taxon>
        <taxon>Alteromonadales</taxon>
        <taxon>Ferrimonadaceae</taxon>
        <taxon>Paraferrimonas</taxon>
    </lineage>
</organism>
<dbReference type="EMBL" id="BSPO01000003">
    <property type="protein sequence ID" value="GLS84767.1"/>
    <property type="molecule type" value="Genomic_DNA"/>
</dbReference>
<feature type="transmembrane region" description="Helical" evidence="1">
    <location>
        <begin position="148"/>
        <end position="166"/>
    </location>
</feature>
<feature type="transmembrane region" description="Helical" evidence="1">
    <location>
        <begin position="116"/>
        <end position="136"/>
    </location>
</feature>
<name>A0AA37WXX1_9GAMM</name>